<dbReference type="PANTHER" id="PTHR32282:SF29">
    <property type="entry name" value="PENICILLIN-BINDING PROTEIN 1A"/>
    <property type="match status" value="1"/>
</dbReference>
<dbReference type="InterPro" id="IPR023346">
    <property type="entry name" value="Lysozyme-like_dom_sf"/>
</dbReference>
<evidence type="ECO:0000256" key="7">
    <source>
        <dbReference type="ARBA" id="ARBA00022801"/>
    </source>
</evidence>
<dbReference type="GO" id="GO:0006508">
    <property type="term" value="P:proteolysis"/>
    <property type="evidence" value="ECO:0007669"/>
    <property type="project" value="UniProtKB-KW"/>
</dbReference>
<dbReference type="GO" id="GO:0071555">
    <property type="term" value="P:cell wall organization"/>
    <property type="evidence" value="ECO:0007669"/>
    <property type="project" value="UniProtKB-KW"/>
</dbReference>
<sequence>MSDQYKSRSEKRRQEQMKQNKKKKQTTKKKVPVKKIFLTLLVLALIVAVGVGGLFAYYISKSPELDPEKLSVPASSKVYDKDNELFADIGEEQRVKVSYNDLPPVLVDAVLATEDVRFFDHFGIDVRRIGAAVLANITDGFGSQGGSTITQQVIKGAFLYPDKTLERKVQEQWLAIQLDLSYSKETILEMYLNRIYYGSAGYGVATAAQNYFGITDLDDLSLAQAALLAGLPQRPSAYDPTVNPDLAKERMETVLDLMVRHNKITEEEANEARAVQIEDMLNVSTASRTRHTDFLDQVQRELAEKYDIDLYNDGVEVYTTMDRNAQSYVEYLLSDDSPVAYSDDKLQSGLSVVETNTGAIRALGGGRNREAGGFNMAIQAKRQPGSAIKPIFSYGPAIEYLNYSTYEQMPDNGPYEVSGSSPINNVGQYRGQISLRTALEHSSNVVATYLFDQIGASQVREFAEKLNLTIPDGGLNVRDSIGGSKFEASTLEMAAAYAAFGNGGLYTEPYSIVAIEFPDGRRIEAEPETTVAMSDATAYMVTDMMKSVVRSGTGTRANVSGVPVAGKTGTTNNNVDKWFVGLSTNYSIGVWTGYSDSSTEPVKGNDNHNSQLLFKYAMTELSKNTDVSDFSRPDSVVSVQVERGSNPAQLPSDFTPSDQIVTELFKRGTEPKAVSDAYEELNPVSNLRAQYDEATNSINVTWEHNQSDDMPIEFEVTYQSDGGQSQVINTSANALTIEAVQPETMYTINVTAFHSENATLTSETKTIEIMTPREQEEEPEVPEEELPEDIPEDNQPNGNNGNNGNSNGNGNGNNDDTPDDNVSNDDDEPDDEPDDDDASEDAA</sequence>
<keyword evidence="4" id="KW-0645">Protease</keyword>
<dbReference type="InterPro" id="IPR036950">
    <property type="entry name" value="PBP_transglycosylase"/>
</dbReference>
<dbReference type="RefSeq" id="WP_089801173.1">
    <property type="nucleotide sequence ID" value="NZ_BJYE01000011.1"/>
</dbReference>
<gene>
    <name evidence="16" type="primary">ponA</name>
    <name evidence="16" type="ORF">HAL01_11270</name>
</gene>
<reference evidence="16 17" key="1">
    <citation type="submission" date="2019-07" db="EMBL/GenBank/DDBJ databases">
        <title>Whole genome shotgun sequence of Halolactibacillus alkaliphilus NBRC 103919.</title>
        <authorList>
            <person name="Hosoyama A."/>
            <person name="Uohara A."/>
            <person name="Ohji S."/>
            <person name="Ichikawa N."/>
        </authorList>
    </citation>
    <scope>NUCLEOTIDE SEQUENCE [LARGE SCALE GENOMIC DNA]</scope>
    <source>
        <strain evidence="16 17">NBRC 103919</strain>
    </source>
</reference>
<dbReference type="InterPro" id="IPR036116">
    <property type="entry name" value="FN3_sf"/>
</dbReference>
<keyword evidence="11" id="KW-0961">Cell wall biogenesis/degradation</keyword>
<dbReference type="SUPFAM" id="SSF56601">
    <property type="entry name" value="beta-lactamase/transpeptidase-like"/>
    <property type="match status" value="1"/>
</dbReference>
<keyword evidence="8" id="KW-0133">Cell shape</keyword>
<feature type="domain" description="Fibronectin type-III" evidence="15">
    <location>
        <begin position="683"/>
        <end position="774"/>
    </location>
</feature>
<comment type="caution">
    <text evidence="16">The sequence shown here is derived from an EMBL/GenBank/DDBJ whole genome shotgun (WGS) entry which is preliminary data.</text>
</comment>
<evidence type="ECO:0000256" key="14">
    <source>
        <dbReference type="SAM" id="MobiDB-lite"/>
    </source>
</evidence>
<evidence type="ECO:0000256" key="11">
    <source>
        <dbReference type="ARBA" id="ARBA00023316"/>
    </source>
</evidence>
<feature type="compositionally biased region" description="Basic and acidic residues" evidence="14">
    <location>
        <begin position="1"/>
        <end position="18"/>
    </location>
</feature>
<feature type="region of interest" description="Disordered" evidence="14">
    <location>
        <begin position="759"/>
        <end position="843"/>
    </location>
</feature>
<dbReference type="SUPFAM" id="SSF53955">
    <property type="entry name" value="Lysozyme-like"/>
    <property type="match status" value="1"/>
</dbReference>
<dbReference type="InterPro" id="IPR012338">
    <property type="entry name" value="Beta-lactam/transpept-like"/>
</dbReference>
<dbReference type="Pfam" id="PF00912">
    <property type="entry name" value="Transgly"/>
    <property type="match status" value="1"/>
</dbReference>
<dbReference type="GO" id="GO:0030288">
    <property type="term" value="C:outer membrane-bounded periplasmic space"/>
    <property type="evidence" value="ECO:0007669"/>
    <property type="project" value="TreeGrafter"/>
</dbReference>
<evidence type="ECO:0000256" key="1">
    <source>
        <dbReference type="ARBA" id="ARBA00007090"/>
    </source>
</evidence>
<evidence type="ECO:0000256" key="3">
    <source>
        <dbReference type="ARBA" id="ARBA00022645"/>
    </source>
</evidence>
<feature type="region of interest" description="Disordered" evidence="14">
    <location>
        <begin position="1"/>
        <end position="27"/>
    </location>
</feature>
<dbReference type="GO" id="GO:0009252">
    <property type="term" value="P:peptidoglycan biosynthetic process"/>
    <property type="evidence" value="ECO:0007669"/>
    <property type="project" value="UniProtKB-KW"/>
</dbReference>
<comment type="catalytic activity">
    <reaction evidence="13">
        <text>[GlcNAc-(1-&gt;4)-Mur2Ac(oyl-L-Ala-gamma-D-Glu-L-Lys-D-Ala-D-Ala)](n)-di-trans,octa-cis-undecaprenyl diphosphate + beta-D-GlcNAc-(1-&gt;4)-Mur2Ac(oyl-L-Ala-gamma-D-Glu-L-Lys-D-Ala-D-Ala)-di-trans,octa-cis-undecaprenyl diphosphate = [GlcNAc-(1-&gt;4)-Mur2Ac(oyl-L-Ala-gamma-D-Glu-L-Lys-D-Ala-D-Ala)](n+1)-di-trans,octa-cis-undecaprenyl diphosphate + di-trans,octa-cis-undecaprenyl diphosphate + H(+)</text>
        <dbReference type="Rhea" id="RHEA:23708"/>
        <dbReference type="Rhea" id="RHEA-COMP:9602"/>
        <dbReference type="Rhea" id="RHEA-COMP:9603"/>
        <dbReference type="ChEBI" id="CHEBI:15378"/>
        <dbReference type="ChEBI" id="CHEBI:58405"/>
        <dbReference type="ChEBI" id="CHEBI:60033"/>
        <dbReference type="ChEBI" id="CHEBI:78435"/>
        <dbReference type="EC" id="2.4.99.28"/>
    </reaction>
</comment>
<name>A0A511X138_9BACI</name>
<evidence type="ECO:0000313" key="17">
    <source>
        <dbReference type="Proteomes" id="UP000321400"/>
    </source>
</evidence>
<dbReference type="AlphaFoldDB" id="A0A511X138"/>
<dbReference type="Proteomes" id="UP000321400">
    <property type="component" value="Unassembled WGS sequence"/>
</dbReference>
<dbReference type="InterPro" id="IPR001460">
    <property type="entry name" value="PCN-bd_Tpept"/>
</dbReference>
<dbReference type="SUPFAM" id="SSF49265">
    <property type="entry name" value="Fibronectin type III"/>
    <property type="match status" value="1"/>
</dbReference>
<dbReference type="PROSITE" id="PS50853">
    <property type="entry name" value="FN3"/>
    <property type="match status" value="1"/>
</dbReference>
<evidence type="ECO:0000256" key="12">
    <source>
        <dbReference type="ARBA" id="ARBA00034000"/>
    </source>
</evidence>
<keyword evidence="10" id="KW-0511">Multifunctional enzyme</keyword>
<dbReference type="EMBL" id="BJYE01000011">
    <property type="protein sequence ID" value="GEN56663.1"/>
    <property type="molecule type" value="Genomic_DNA"/>
</dbReference>
<dbReference type="GO" id="GO:0008360">
    <property type="term" value="P:regulation of cell shape"/>
    <property type="evidence" value="ECO:0007669"/>
    <property type="project" value="UniProtKB-KW"/>
</dbReference>
<evidence type="ECO:0000256" key="4">
    <source>
        <dbReference type="ARBA" id="ARBA00022670"/>
    </source>
</evidence>
<dbReference type="Gene3D" id="2.60.40.10">
    <property type="entry name" value="Immunoglobulins"/>
    <property type="match status" value="1"/>
</dbReference>
<dbReference type="GO" id="GO:0009002">
    <property type="term" value="F:serine-type D-Ala-D-Ala carboxypeptidase activity"/>
    <property type="evidence" value="ECO:0007669"/>
    <property type="project" value="UniProtKB-EC"/>
</dbReference>
<feature type="compositionally biased region" description="Acidic residues" evidence="14">
    <location>
        <begin position="816"/>
        <end position="843"/>
    </location>
</feature>
<dbReference type="GO" id="GO:0008658">
    <property type="term" value="F:penicillin binding"/>
    <property type="evidence" value="ECO:0007669"/>
    <property type="project" value="InterPro"/>
</dbReference>
<organism evidence="16 17">
    <name type="scientific">Halolactibacillus alkaliphilus</name>
    <dbReference type="NCBI Taxonomy" id="442899"/>
    <lineage>
        <taxon>Bacteria</taxon>
        <taxon>Bacillati</taxon>
        <taxon>Bacillota</taxon>
        <taxon>Bacilli</taxon>
        <taxon>Bacillales</taxon>
        <taxon>Bacillaceae</taxon>
        <taxon>Halolactibacillus</taxon>
    </lineage>
</organism>
<evidence type="ECO:0000256" key="9">
    <source>
        <dbReference type="ARBA" id="ARBA00022984"/>
    </source>
</evidence>
<feature type="compositionally biased region" description="Acidic residues" evidence="14">
    <location>
        <begin position="775"/>
        <end position="792"/>
    </location>
</feature>
<keyword evidence="7" id="KW-0378">Hydrolase</keyword>
<evidence type="ECO:0000256" key="6">
    <source>
        <dbReference type="ARBA" id="ARBA00022679"/>
    </source>
</evidence>
<evidence type="ECO:0000256" key="5">
    <source>
        <dbReference type="ARBA" id="ARBA00022676"/>
    </source>
</evidence>
<dbReference type="InterPro" id="IPR013783">
    <property type="entry name" value="Ig-like_fold"/>
</dbReference>
<accession>A0A511X138</accession>
<keyword evidence="9" id="KW-0573">Peptidoglycan synthesis</keyword>
<evidence type="ECO:0000259" key="15">
    <source>
        <dbReference type="PROSITE" id="PS50853"/>
    </source>
</evidence>
<evidence type="ECO:0000313" key="16">
    <source>
        <dbReference type="EMBL" id="GEN56663.1"/>
    </source>
</evidence>
<dbReference type="NCBIfam" id="TIGR02074">
    <property type="entry name" value="PBP_1a_fam"/>
    <property type="match status" value="1"/>
</dbReference>
<dbReference type="Gene3D" id="1.10.3810.10">
    <property type="entry name" value="Biosynthetic peptidoglycan transglycosylase-like"/>
    <property type="match status" value="1"/>
</dbReference>
<comment type="catalytic activity">
    <reaction evidence="12">
        <text>Preferential cleavage: (Ac)2-L-Lys-D-Ala-|-D-Ala. Also transpeptidation of peptidyl-alanyl moieties that are N-acyl substituents of D-alanine.</text>
        <dbReference type="EC" id="3.4.16.4"/>
    </reaction>
</comment>
<comment type="similarity">
    <text evidence="1">In the C-terminal section; belongs to the transpeptidase family.</text>
</comment>
<dbReference type="GO" id="GO:0008955">
    <property type="term" value="F:peptidoglycan glycosyltransferase activity"/>
    <property type="evidence" value="ECO:0007669"/>
    <property type="project" value="UniProtKB-EC"/>
</dbReference>
<keyword evidence="6" id="KW-0808">Transferase</keyword>
<dbReference type="Pfam" id="PF00041">
    <property type="entry name" value="fn3"/>
    <property type="match status" value="1"/>
</dbReference>
<dbReference type="STRING" id="442899.SAMN05720591_11018"/>
<dbReference type="InterPro" id="IPR003961">
    <property type="entry name" value="FN3_dom"/>
</dbReference>
<evidence type="ECO:0000256" key="10">
    <source>
        <dbReference type="ARBA" id="ARBA00023268"/>
    </source>
</evidence>
<evidence type="ECO:0000256" key="8">
    <source>
        <dbReference type="ARBA" id="ARBA00022960"/>
    </source>
</evidence>
<dbReference type="InterPro" id="IPR001264">
    <property type="entry name" value="Glyco_trans_51"/>
</dbReference>
<keyword evidence="5" id="KW-0328">Glycosyltransferase</keyword>
<keyword evidence="3" id="KW-0121">Carboxypeptidase</keyword>
<dbReference type="FunFam" id="1.10.3810.10:FF:000001">
    <property type="entry name" value="Penicillin-binding protein 1A"/>
    <property type="match status" value="1"/>
</dbReference>
<dbReference type="Pfam" id="PF00905">
    <property type="entry name" value="Transpeptidase"/>
    <property type="match status" value="1"/>
</dbReference>
<dbReference type="Gene3D" id="3.40.710.10">
    <property type="entry name" value="DD-peptidase/beta-lactamase superfamily"/>
    <property type="match status" value="1"/>
</dbReference>
<proteinExistence type="inferred from homology"/>
<protein>
    <submittedName>
        <fullName evidence="16">Penicillin-binding protein 1A/1B</fullName>
    </submittedName>
</protein>
<evidence type="ECO:0000256" key="13">
    <source>
        <dbReference type="ARBA" id="ARBA00049902"/>
    </source>
</evidence>
<dbReference type="InterPro" id="IPR050396">
    <property type="entry name" value="Glycosyltr_51/Transpeptidase"/>
</dbReference>
<keyword evidence="17" id="KW-1185">Reference proteome</keyword>
<comment type="similarity">
    <text evidence="2">In the N-terminal section; belongs to the glycosyltransferase 51 family.</text>
</comment>
<feature type="compositionally biased region" description="Low complexity" evidence="14">
    <location>
        <begin position="797"/>
        <end position="815"/>
    </location>
</feature>
<dbReference type="PANTHER" id="PTHR32282">
    <property type="entry name" value="BINDING PROTEIN TRANSPEPTIDASE, PUTATIVE-RELATED"/>
    <property type="match status" value="1"/>
</dbReference>
<dbReference type="OrthoDB" id="9766909at2"/>
<dbReference type="CDD" id="cd00063">
    <property type="entry name" value="FN3"/>
    <property type="match status" value="1"/>
</dbReference>
<evidence type="ECO:0000256" key="2">
    <source>
        <dbReference type="ARBA" id="ARBA00007739"/>
    </source>
</evidence>